<protein>
    <submittedName>
        <fullName evidence="1">Uncharacterized protein</fullName>
    </submittedName>
</protein>
<accession>A0A2V3PKN8</accession>
<name>A0A2V3PKN8_9BACT</name>
<dbReference type="Proteomes" id="UP000247973">
    <property type="component" value="Unassembled WGS sequence"/>
</dbReference>
<dbReference type="PANTHER" id="PTHR32182:SF23">
    <property type="entry name" value="ATP BINDING PROTEIN"/>
    <property type="match status" value="1"/>
</dbReference>
<dbReference type="Gene3D" id="3.40.50.300">
    <property type="entry name" value="P-loop containing nucleotide triphosphate hydrolases"/>
    <property type="match status" value="1"/>
</dbReference>
<sequence length="430" mass="49470">MSEIIDKSSLLAITDEAIKLTKECSSIQWNDKFPDCIIQMSKELIQFRDDIDKELISEYYYALFSDILTKYNSGTQQFIENINKGIDRSDFTPWETFDYTEKLVRVRYLFSYLGYFNSNIVIVGANGSGKTILANTLKEIITSKSGVVIPAQKIMIVPSYNGLLGSNTTKKNLEELQKKARDSKVTFDVSKEDSVPYTYMQDFGRDFKIVLDNLLSENNEMIHKRDAQNKSGQKADYSIKSNLEKAIEIWESLIKHRKITCENGYKLQLSGDGISNYSLYNMSDGEKVILYNIAHVIQAPANSIVVVDEPEMYLHKTVTAQLWNKLEDIRVDCLFIYLTHDLEFASCRVNAKKAWIKSFKYDILARHIWEIEHLPESKIPDELLLKLLGSRKKILFCEGTDVRSLDKQVFEIIFPNLTVCTVNTRKDVIN</sequence>
<dbReference type="GO" id="GO:0000731">
    <property type="term" value="P:DNA synthesis involved in DNA repair"/>
    <property type="evidence" value="ECO:0007669"/>
    <property type="project" value="TreeGrafter"/>
</dbReference>
<proteinExistence type="predicted"/>
<organism evidence="1 2">
    <name type="scientific">Dysgonomonas alginatilytica</name>
    <dbReference type="NCBI Taxonomy" id="1605892"/>
    <lineage>
        <taxon>Bacteria</taxon>
        <taxon>Pseudomonadati</taxon>
        <taxon>Bacteroidota</taxon>
        <taxon>Bacteroidia</taxon>
        <taxon>Bacteroidales</taxon>
        <taxon>Dysgonomonadaceae</taxon>
        <taxon>Dysgonomonas</taxon>
    </lineage>
</organism>
<dbReference type="OrthoDB" id="9815944at2"/>
<dbReference type="PANTHER" id="PTHR32182">
    <property type="entry name" value="DNA REPLICATION AND REPAIR PROTEIN RECF"/>
    <property type="match status" value="1"/>
</dbReference>
<dbReference type="RefSeq" id="WP_110312496.1">
    <property type="nucleotide sequence ID" value="NZ_QICL01000042.1"/>
</dbReference>
<dbReference type="InterPro" id="IPR027417">
    <property type="entry name" value="P-loop_NTPase"/>
</dbReference>
<reference evidence="1 2" key="1">
    <citation type="submission" date="2018-03" db="EMBL/GenBank/DDBJ databases">
        <title>Genomic Encyclopedia of Archaeal and Bacterial Type Strains, Phase II (KMG-II): from individual species to whole genera.</title>
        <authorList>
            <person name="Goeker M."/>
        </authorList>
    </citation>
    <scope>NUCLEOTIDE SEQUENCE [LARGE SCALE GENOMIC DNA]</scope>
    <source>
        <strain evidence="1 2">DSM 100214</strain>
    </source>
</reference>
<evidence type="ECO:0000313" key="2">
    <source>
        <dbReference type="Proteomes" id="UP000247973"/>
    </source>
</evidence>
<evidence type="ECO:0000313" key="1">
    <source>
        <dbReference type="EMBL" id="PXV58857.1"/>
    </source>
</evidence>
<dbReference type="GO" id="GO:0006302">
    <property type="term" value="P:double-strand break repair"/>
    <property type="evidence" value="ECO:0007669"/>
    <property type="project" value="TreeGrafter"/>
</dbReference>
<keyword evidence="2" id="KW-1185">Reference proteome</keyword>
<comment type="caution">
    <text evidence="1">The sequence shown here is derived from an EMBL/GenBank/DDBJ whole genome shotgun (WGS) entry which is preliminary data.</text>
</comment>
<gene>
    <name evidence="1" type="ORF">CLV62_1424</name>
</gene>
<dbReference type="AlphaFoldDB" id="A0A2V3PKN8"/>
<dbReference type="SUPFAM" id="SSF52540">
    <property type="entry name" value="P-loop containing nucleoside triphosphate hydrolases"/>
    <property type="match status" value="1"/>
</dbReference>
<dbReference type="EMBL" id="QICL01000042">
    <property type="protein sequence ID" value="PXV58857.1"/>
    <property type="molecule type" value="Genomic_DNA"/>
</dbReference>